<proteinExistence type="predicted"/>
<evidence type="ECO:0000313" key="2">
    <source>
        <dbReference type="EMBL" id="SBS77545.1"/>
    </source>
</evidence>
<feature type="compositionally biased region" description="Polar residues" evidence="1">
    <location>
        <begin position="62"/>
        <end position="72"/>
    </location>
</feature>
<organism evidence="2">
    <name type="scientific">uncultured Mycobacterium sp</name>
    <dbReference type="NCBI Taxonomy" id="171292"/>
    <lineage>
        <taxon>Bacteria</taxon>
        <taxon>Bacillati</taxon>
        <taxon>Actinomycetota</taxon>
        <taxon>Actinomycetes</taxon>
        <taxon>Mycobacteriales</taxon>
        <taxon>Mycobacteriaceae</taxon>
        <taxon>Mycobacterium</taxon>
        <taxon>environmental samples</taxon>
    </lineage>
</organism>
<feature type="region of interest" description="Disordered" evidence="1">
    <location>
        <begin position="52"/>
        <end position="72"/>
    </location>
</feature>
<dbReference type="EMBL" id="FLQS01000039">
    <property type="protein sequence ID" value="SBS77545.1"/>
    <property type="molecule type" value="Genomic_DNA"/>
</dbReference>
<dbReference type="AlphaFoldDB" id="A0A1Y5PFQ3"/>
<sequence length="110" mass="12197">MDGDGKSRPSIGAAMISAGLWRLSAVVEGSETALLTSHFAWTTRWHSGTTGMPMVSRAFPRSPTTSTPRFESSATSSFDRYYVKPFPEPRRVRGRWSQNVAMVRCPTDAR</sequence>
<evidence type="ECO:0000256" key="1">
    <source>
        <dbReference type="SAM" id="MobiDB-lite"/>
    </source>
</evidence>
<accession>A0A1Y5PFQ3</accession>
<protein>
    <submittedName>
        <fullName evidence="2">Uncharacterized protein</fullName>
    </submittedName>
</protein>
<name>A0A1Y5PFQ3_9MYCO</name>
<reference evidence="2" key="1">
    <citation type="submission" date="2016-03" db="EMBL/GenBank/DDBJ databases">
        <authorList>
            <person name="Ploux O."/>
        </authorList>
    </citation>
    <scope>NUCLEOTIDE SEQUENCE</scope>
    <source>
        <strain evidence="2">UC10</strain>
    </source>
</reference>
<gene>
    <name evidence="2" type="ORF">MHPYR_440057</name>
</gene>